<keyword evidence="6" id="KW-1185">Reference proteome</keyword>
<proteinExistence type="predicted"/>
<dbReference type="CDD" id="cd04369">
    <property type="entry name" value="Bromodomain"/>
    <property type="match status" value="1"/>
</dbReference>
<evidence type="ECO:0000313" key="6">
    <source>
        <dbReference type="Proteomes" id="UP000594638"/>
    </source>
</evidence>
<evidence type="ECO:0000256" key="2">
    <source>
        <dbReference type="PROSITE-ProRule" id="PRU00035"/>
    </source>
</evidence>
<evidence type="ECO:0000256" key="3">
    <source>
        <dbReference type="SAM" id="MobiDB-lite"/>
    </source>
</evidence>
<organism evidence="5 6">
    <name type="scientific">Olea europaea subsp. europaea</name>
    <dbReference type="NCBI Taxonomy" id="158383"/>
    <lineage>
        <taxon>Eukaryota</taxon>
        <taxon>Viridiplantae</taxon>
        <taxon>Streptophyta</taxon>
        <taxon>Embryophyta</taxon>
        <taxon>Tracheophyta</taxon>
        <taxon>Spermatophyta</taxon>
        <taxon>Magnoliopsida</taxon>
        <taxon>eudicotyledons</taxon>
        <taxon>Gunneridae</taxon>
        <taxon>Pentapetalae</taxon>
        <taxon>asterids</taxon>
        <taxon>lamiids</taxon>
        <taxon>Lamiales</taxon>
        <taxon>Oleaceae</taxon>
        <taxon>Oleeae</taxon>
        <taxon>Olea</taxon>
    </lineage>
</organism>
<dbReference type="Pfam" id="PF00439">
    <property type="entry name" value="Bromodomain"/>
    <property type="match status" value="1"/>
</dbReference>
<dbReference type="OrthoDB" id="21449at2759"/>
<dbReference type="PANTHER" id="PTHR22881">
    <property type="entry name" value="BROMODOMAIN CONTAINING PROTEIN"/>
    <property type="match status" value="1"/>
</dbReference>
<dbReference type="InterPro" id="IPR036427">
    <property type="entry name" value="Bromodomain-like_sf"/>
</dbReference>
<feature type="compositionally biased region" description="Basic and acidic residues" evidence="3">
    <location>
        <begin position="145"/>
        <end position="157"/>
    </location>
</feature>
<name>A0A8S0PIT9_OLEEU</name>
<feature type="compositionally biased region" description="Basic residues" evidence="3">
    <location>
        <begin position="283"/>
        <end position="295"/>
    </location>
</feature>
<gene>
    <name evidence="5" type="ORF">OLEA9_A108647</name>
</gene>
<sequence length="695" mass="77236">MGKVATSTATKRRKKKGRPAKPVITPTKPSNYSHSPTTNRRSTRRNPNFSNSNSPQPEFDDDDDERQEKKVKLVVRLPQSGYDINQKQSQSRHSRDSDSDSGSGSGEEGEDSDAEEGEDQEGRGKKRKINAVDHRSSEDISNSNQEKKVLKTTDTEHGSPQGFGPTVPLPDKKFLVFILDRLQKKDTHGVFSEPVDPDELPDYHEIIEHPMDFGTVRKKLEGGAYKNLEELESDVLLICSNAMQYNAPDTIYFRQARAIRELAMRDFENLKHEGDDGVPQPKIVRRGRPPSKNQKKSIETSPVDHVGPEISSGAILASGEDKGTGSNSYNLRKGPMFYKFRSTDPFVSSYRPRHGENYSEWLVDWNDEFPASILKADMKYGKKQFTIDENRRDTYRQFHPLTSDNEPSVFSNSVGDIKRLMPVGLHFEPLVYARSLARFAANLGPVAWKVASKKIESVLPAGVKFGPGWVGQYEAPSQPLSFSTNQQKLLNNPAGDCHSSRMLKSSNSDLNSAVAYMPREEMVEAVKKLDSKNEVSATGEVSSRKQFQSPWKSIDQAHRNGFSGLFGYDLSAVGTSRGSIPGHSRGDDVPGSSHTLEMVSRNNPLMTQPSASNNVDLEEAKLPENWNTLQPGHVLNSKAEPNSRSSSMSSWQTLSMQQRHPLPIPPDLNVRVQGGSPSSSLQIGSPHQPDLALQL</sequence>
<dbReference type="SUPFAM" id="SSF47370">
    <property type="entry name" value="Bromodomain"/>
    <property type="match status" value="1"/>
</dbReference>
<feature type="region of interest" description="Disordered" evidence="3">
    <location>
        <begin position="626"/>
        <end position="695"/>
    </location>
</feature>
<dbReference type="Gene3D" id="1.20.920.10">
    <property type="entry name" value="Bromodomain-like"/>
    <property type="match status" value="1"/>
</dbReference>
<dbReference type="PROSITE" id="PS00633">
    <property type="entry name" value="BROMODOMAIN_1"/>
    <property type="match status" value="1"/>
</dbReference>
<feature type="compositionally biased region" description="Low complexity" evidence="3">
    <location>
        <begin position="35"/>
        <end position="55"/>
    </location>
</feature>
<evidence type="ECO:0000313" key="5">
    <source>
        <dbReference type="EMBL" id="CAA2953819.1"/>
    </source>
</evidence>
<feature type="compositionally biased region" description="Basic residues" evidence="3">
    <location>
        <begin position="10"/>
        <end position="19"/>
    </location>
</feature>
<feature type="compositionally biased region" description="Acidic residues" evidence="3">
    <location>
        <begin position="107"/>
        <end position="119"/>
    </location>
</feature>
<feature type="region of interest" description="Disordered" evidence="3">
    <location>
        <begin position="576"/>
        <end position="596"/>
    </location>
</feature>
<dbReference type="Gramene" id="OE9A108647T1">
    <property type="protein sequence ID" value="OE9A108647C1"/>
    <property type="gene ID" value="OE9A108647"/>
</dbReference>
<dbReference type="EMBL" id="CACTIH010000098">
    <property type="protein sequence ID" value="CAA2953819.1"/>
    <property type="molecule type" value="Genomic_DNA"/>
</dbReference>
<feature type="region of interest" description="Disordered" evidence="3">
    <location>
        <begin position="271"/>
        <end position="328"/>
    </location>
</feature>
<dbReference type="PRINTS" id="PR00503">
    <property type="entry name" value="BROMODOMAIN"/>
</dbReference>
<comment type="caution">
    <text evidence="5">The sequence shown here is derived from an EMBL/GenBank/DDBJ whole genome shotgun (WGS) entry which is preliminary data.</text>
</comment>
<dbReference type="InterPro" id="IPR051831">
    <property type="entry name" value="Bromodomain_contain_prot"/>
</dbReference>
<dbReference type="PROSITE" id="PS50014">
    <property type="entry name" value="BROMODOMAIN_2"/>
    <property type="match status" value="1"/>
</dbReference>
<dbReference type="AlphaFoldDB" id="A0A8S0PIT9"/>
<evidence type="ECO:0000256" key="1">
    <source>
        <dbReference type="ARBA" id="ARBA00023117"/>
    </source>
</evidence>
<dbReference type="InterPro" id="IPR001487">
    <property type="entry name" value="Bromodomain"/>
</dbReference>
<keyword evidence="1 2" id="KW-0103">Bromodomain</keyword>
<dbReference type="Proteomes" id="UP000594638">
    <property type="component" value="Unassembled WGS sequence"/>
</dbReference>
<feature type="compositionally biased region" description="Polar residues" evidence="3">
    <location>
        <begin position="82"/>
        <end position="91"/>
    </location>
</feature>
<protein>
    <submittedName>
        <fullName evidence="5">Bromodomain-containing 9-like</fullName>
    </submittedName>
</protein>
<feature type="compositionally biased region" description="Polar residues" evidence="3">
    <location>
        <begin position="675"/>
        <end position="685"/>
    </location>
</feature>
<dbReference type="SMART" id="SM00297">
    <property type="entry name" value="BROMO"/>
    <property type="match status" value="1"/>
</dbReference>
<reference evidence="5 6" key="1">
    <citation type="submission" date="2019-12" db="EMBL/GenBank/DDBJ databases">
        <authorList>
            <person name="Alioto T."/>
            <person name="Alioto T."/>
            <person name="Gomez Garrido J."/>
        </authorList>
    </citation>
    <scope>NUCLEOTIDE SEQUENCE [LARGE SCALE GENOMIC DNA]</scope>
</reference>
<dbReference type="InterPro" id="IPR018359">
    <property type="entry name" value="Bromodomain_CS"/>
</dbReference>
<feature type="region of interest" description="Disordered" evidence="3">
    <location>
        <begin position="1"/>
        <end position="167"/>
    </location>
</feature>
<accession>A0A8S0PIT9</accession>
<dbReference type="PANTHER" id="PTHR22881:SF11">
    <property type="entry name" value="BROMODOMAIN-CONTAINING PROTEIN DDB_G0270170-LIKE ISOFORM X1"/>
    <property type="match status" value="1"/>
</dbReference>
<evidence type="ECO:0000259" key="4">
    <source>
        <dbReference type="PROSITE" id="PS50014"/>
    </source>
</evidence>
<feature type="domain" description="Bromo" evidence="4">
    <location>
        <begin position="183"/>
        <end position="253"/>
    </location>
</feature>